<evidence type="ECO:0000313" key="4">
    <source>
        <dbReference type="Proteomes" id="UP001317259"/>
    </source>
</evidence>
<evidence type="ECO:0000313" key="3">
    <source>
        <dbReference type="EMBL" id="MCK2216874.1"/>
    </source>
</evidence>
<dbReference type="InterPro" id="IPR001343">
    <property type="entry name" value="Hemolysn_Ca-bd"/>
</dbReference>
<dbReference type="RefSeq" id="WP_242378057.1">
    <property type="nucleotide sequence ID" value="NZ_JAKRKC020000001.1"/>
</dbReference>
<dbReference type="InterPro" id="IPR011049">
    <property type="entry name" value="Serralysin-like_metalloprot_C"/>
</dbReference>
<dbReference type="Proteomes" id="UP001317259">
    <property type="component" value="Unassembled WGS sequence"/>
</dbReference>
<keyword evidence="4" id="KW-1185">Reference proteome</keyword>
<organism evidence="3 4">
    <name type="scientific">Actinomadura luzonensis</name>
    <dbReference type="NCBI Taxonomy" id="2805427"/>
    <lineage>
        <taxon>Bacteria</taxon>
        <taxon>Bacillati</taxon>
        <taxon>Actinomycetota</taxon>
        <taxon>Actinomycetes</taxon>
        <taxon>Streptosporangiales</taxon>
        <taxon>Thermomonosporaceae</taxon>
        <taxon>Actinomadura</taxon>
    </lineage>
</organism>
<accession>A0ABT0FWZ9</accession>
<dbReference type="InterPro" id="IPR018511">
    <property type="entry name" value="Hemolysin-typ_Ca-bd_CS"/>
</dbReference>
<keyword evidence="2" id="KW-0732">Signal</keyword>
<dbReference type="PROSITE" id="PS00330">
    <property type="entry name" value="HEMOLYSIN_CALCIUM"/>
    <property type="match status" value="2"/>
</dbReference>
<evidence type="ECO:0000256" key="1">
    <source>
        <dbReference type="SAM" id="MobiDB-lite"/>
    </source>
</evidence>
<feature type="chain" id="PRO_5045562028" description="Calcium-binding protein" evidence="2">
    <location>
        <begin position="31"/>
        <end position="285"/>
    </location>
</feature>
<dbReference type="PRINTS" id="PR00313">
    <property type="entry name" value="CABNDNGRPT"/>
</dbReference>
<dbReference type="Gene3D" id="2.150.10.10">
    <property type="entry name" value="Serralysin-like metalloprotease, C-terminal"/>
    <property type="match status" value="2"/>
</dbReference>
<sequence>MSRSLGKYRVLGGAAALALLSAGLSAGLMAQPAAAKPCYGDCQPGVVRGFGDLRYDAPVGVTDQITVTAANGFYVLTDPAAAIIAGTGCTLVTPHEARCPIGPSPSIRVRALDGDDVVTNATSFPAELNGDPGNDRLIGGSGPDVLIGGAGADVLQGGAGSDTAGYSGPPTSTGVRADLDGATGDDGSADDGPAGARDTIAADVENLEGTNHDDVLIGNAGPNVIDGDGGADRVQGLGGDDQLTAHGNGAIDGGADSDHCVSDIRLGGVAADTFAGCEFTKVITF</sequence>
<dbReference type="SUPFAM" id="SSF51120">
    <property type="entry name" value="beta-Roll"/>
    <property type="match status" value="1"/>
</dbReference>
<comment type="caution">
    <text evidence="3">The sequence shown here is derived from an EMBL/GenBank/DDBJ whole genome shotgun (WGS) entry which is preliminary data.</text>
</comment>
<proteinExistence type="predicted"/>
<feature type="region of interest" description="Disordered" evidence="1">
    <location>
        <begin position="160"/>
        <end position="195"/>
    </location>
</feature>
<reference evidence="3 4" key="1">
    <citation type="submission" date="2022-04" db="EMBL/GenBank/DDBJ databases">
        <title>Genome draft of Actinomadura sp. ATCC 31491.</title>
        <authorList>
            <person name="Shi X."/>
            <person name="Du Y."/>
        </authorList>
    </citation>
    <scope>NUCLEOTIDE SEQUENCE [LARGE SCALE GENOMIC DNA]</scope>
    <source>
        <strain evidence="3 4">ATCC 31491</strain>
    </source>
</reference>
<gene>
    <name evidence="3" type="ORF">MF672_024220</name>
</gene>
<evidence type="ECO:0008006" key="5">
    <source>
        <dbReference type="Google" id="ProtNLM"/>
    </source>
</evidence>
<dbReference type="Pfam" id="PF00353">
    <property type="entry name" value="HemolysinCabind"/>
    <property type="match status" value="2"/>
</dbReference>
<name>A0ABT0FWZ9_9ACTN</name>
<evidence type="ECO:0000256" key="2">
    <source>
        <dbReference type="SAM" id="SignalP"/>
    </source>
</evidence>
<feature type="compositionally biased region" description="Low complexity" evidence="1">
    <location>
        <begin position="180"/>
        <end position="195"/>
    </location>
</feature>
<feature type="signal peptide" evidence="2">
    <location>
        <begin position="1"/>
        <end position="30"/>
    </location>
</feature>
<dbReference type="EMBL" id="JAKRKC020000001">
    <property type="protein sequence ID" value="MCK2216874.1"/>
    <property type="molecule type" value="Genomic_DNA"/>
</dbReference>
<protein>
    <recommendedName>
        <fullName evidence="5">Calcium-binding protein</fullName>
    </recommendedName>
</protein>